<name>A0A2N5D211_9CAUL</name>
<keyword evidence="5" id="KW-1185">Reference proteome</keyword>
<protein>
    <submittedName>
        <fullName evidence="3">Uncharacterized protein</fullName>
    </submittedName>
</protein>
<accession>A0A2N5D211</accession>
<evidence type="ECO:0000313" key="4">
    <source>
        <dbReference type="Proteomes" id="UP000234483"/>
    </source>
</evidence>
<dbReference type="EMBL" id="PJRQ01000007">
    <property type="protein sequence ID" value="PLR20026.1"/>
    <property type="molecule type" value="Genomic_DNA"/>
</dbReference>
<feature type="signal peptide" evidence="1">
    <location>
        <begin position="1"/>
        <end position="22"/>
    </location>
</feature>
<evidence type="ECO:0000313" key="5">
    <source>
        <dbReference type="Proteomes" id="UP000281192"/>
    </source>
</evidence>
<dbReference type="EMBL" id="CP026100">
    <property type="protein sequence ID" value="AYV46832.1"/>
    <property type="molecule type" value="Genomic_DNA"/>
</dbReference>
<dbReference type="OrthoDB" id="7186182at2"/>
<keyword evidence="1" id="KW-0732">Signal</keyword>
<proteinExistence type="predicted"/>
<reference evidence="2 5" key="2">
    <citation type="submission" date="2018-01" db="EMBL/GenBank/DDBJ databases">
        <title>Complete genome sequence of Caulobacter flavus RHGG3.</title>
        <authorList>
            <person name="Yang E."/>
        </authorList>
    </citation>
    <scope>NUCLEOTIDE SEQUENCE [LARGE SCALE GENOMIC DNA]</scope>
    <source>
        <strain evidence="2 5">RHGG3</strain>
    </source>
</reference>
<sequence length="256" mass="26877">MRRLGIALAAGLAALYAGAAAADVVIAPAEGFTNVEPLGRLTLSRAYGPKPGKTCVADGAGAAGCRLVAAAAEWSPADLPVTVELERRGDGLALLLSTRLQDPRARAACWSRRELSTAEASRPERTWAAIEAGLDAWSRDCAVVRTLDAETVGLAFREARADFVRAHAVLRGVRGLPDTPAEMSVGSFFPPKVSQALLDAVAVACGGPPGQARLEADGAIAWDFDRNAVYGADGARPFGVCVDDQIRYYPGYRRGN</sequence>
<dbReference type="AlphaFoldDB" id="A0A2N5D211"/>
<evidence type="ECO:0000256" key="1">
    <source>
        <dbReference type="SAM" id="SignalP"/>
    </source>
</evidence>
<dbReference type="RefSeq" id="WP_101711420.1">
    <property type="nucleotide sequence ID" value="NZ_CP026100.1"/>
</dbReference>
<dbReference type="Proteomes" id="UP000234483">
    <property type="component" value="Unassembled WGS sequence"/>
</dbReference>
<feature type="chain" id="PRO_5044578144" evidence="1">
    <location>
        <begin position="23"/>
        <end position="256"/>
    </location>
</feature>
<evidence type="ECO:0000313" key="3">
    <source>
        <dbReference type="EMBL" id="PLR20026.1"/>
    </source>
</evidence>
<gene>
    <name evidence="2" type="ORF">C1707_11455</name>
    <name evidence="3" type="ORF">CFHF_02315</name>
</gene>
<dbReference type="Proteomes" id="UP000281192">
    <property type="component" value="Chromosome"/>
</dbReference>
<reference evidence="3 4" key="1">
    <citation type="submission" date="2017-12" db="EMBL/GenBank/DDBJ databases">
        <title>The genome sequence of Caulobacter flavus CGMCC1 15093.</title>
        <authorList>
            <person name="Gao J."/>
            <person name="Mao X."/>
            <person name="Sun J."/>
        </authorList>
    </citation>
    <scope>NUCLEOTIDE SEQUENCE [LARGE SCALE GENOMIC DNA]</scope>
    <source>
        <strain evidence="3 4">CGMCC1 15093</strain>
    </source>
</reference>
<evidence type="ECO:0000313" key="2">
    <source>
        <dbReference type="EMBL" id="AYV46832.1"/>
    </source>
</evidence>
<dbReference type="KEGG" id="cfh:C1707_11455"/>
<organism evidence="3 4">
    <name type="scientific">Caulobacter flavus</name>
    <dbReference type="NCBI Taxonomy" id="1679497"/>
    <lineage>
        <taxon>Bacteria</taxon>
        <taxon>Pseudomonadati</taxon>
        <taxon>Pseudomonadota</taxon>
        <taxon>Alphaproteobacteria</taxon>
        <taxon>Caulobacterales</taxon>
        <taxon>Caulobacteraceae</taxon>
        <taxon>Caulobacter</taxon>
    </lineage>
</organism>